<name>A0ABD5I252_BACTU</name>
<dbReference type="InterPro" id="IPR027803">
    <property type="entry name" value="Toxin/Nuc_N"/>
</dbReference>
<keyword evidence="2" id="KW-0812">Transmembrane</keyword>
<protein>
    <submittedName>
        <fullName evidence="4">Nuclease N terminal</fullName>
    </submittedName>
</protein>
<dbReference type="EMBL" id="JAWQCK010000007">
    <property type="protein sequence ID" value="MDW9211344.1"/>
    <property type="molecule type" value="Genomic_DNA"/>
</dbReference>
<dbReference type="Proteomes" id="UP001272716">
    <property type="component" value="Unassembled WGS sequence"/>
</dbReference>
<feature type="region of interest" description="Disordered" evidence="1">
    <location>
        <begin position="501"/>
        <end position="521"/>
    </location>
</feature>
<dbReference type="Pfam" id="PF14448">
    <property type="entry name" value="Nuc_N"/>
    <property type="match status" value="1"/>
</dbReference>
<dbReference type="InterPro" id="IPR051768">
    <property type="entry name" value="Bact_secretion_toxin"/>
</dbReference>
<dbReference type="RefSeq" id="WP_000382741.1">
    <property type="nucleotide sequence ID" value="NZ_JAWQCK010000007.1"/>
</dbReference>
<feature type="domain" description="Toxin/Nuclease N-terminal" evidence="3">
    <location>
        <begin position="354"/>
        <end position="410"/>
    </location>
</feature>
<reference evidence="4 5" key="1">
    <citation type="submission" date="2023-10" db="EMBL/GenBank/DDBJ databases">
        <title>Draft Genome Sequence of Bacillus thuringiensis serovar. toumanoffi 4059: Identification of a Novel Cry Protein Candidate.</title>
        <authorList>
            <person name="Murdoch R.W."/>
            <person name="Gemler B."/>
            <person name="Heater B.S."/>
        </authorList>
    </citation>
    <scope>NUCLEOTIDE SEQUENCE [LARGE SCALE GENOMIC DNA]</scope>
    <source>
        <strain evidence="4 5">4059</strain>
    </source>
</reference>
<comment type="caution">
    <text evidence="4">The sequence shown here is derived from an EMBL/GenBank/DDBJ whole genome shotgun (WGS) entry which is preliminary data.</text>
</comment>
<feature type="transmembrane region" description="Helical" evidence="2">
    <location>
        <begin position="210"/>
        <end position="234"/>
    </location>
</feature>
<keyword evidence="2" id="KW-0472">Membrane</keyword>
<feature type="region of interest" description="Disordered" evidence="1">
    <location>
        <begin position="397"/>
        <end position="421"/>
    </location>
</feature>
<organism evidence="4 5">
    <name type="scientific">Bacillus thuringiensis serovar toumanoffi</name>
    <dbReference type="NCBI Taxonomy" id="180862"/>
    <lineage>
        <taxon>Bacteria</taxon>
        <taxon>Bacillati</taxon>
        <taxon>Bacillota</taxon>
        <taxon>Bacilli</taxon>
        <taxon>Bacillales</taxon>
        <taxon>Bacillaceae</taxon>
        <taxon>Bacillus</taxon>
        <taxon>Bacillus cereus group</taxon>
    </lineage>
</organism>
<feature type="compositionally biased region" description="Polar residues" evidence="1">
    <location>
        <begin position="501"/>
        <end position="515"/>
    </location>
</feature>
<evidence type="ECO:0000313" key="4">
    <source>
        <dbReference type="EMBL" id="MDW9211344.1"/>
    </source>
</evidence>
<sequence length="563" mass="62634">MDVKYRPEPWQNMGDGMNRITKDALMKLREANESLKRIDGRIRDLDSDGSIHFNPKDQSQKIGELLDSYSTLQKYCGEAGRLVSEHIDKPFLVEMDKFAQKMRDTSILSFETNNRIGSTTTTVLPGAHAGYGSVPQTIQKKKDKITVEDIFRDSPAFDNVLRGEYKELKKQNPDAKLNYEEYKKVVPSTRGFEYKSIEDEQKKLEMVRDIGIGVGIIITTILCPPLGAAAAVVYGGVQIKSGIDGEDWGTHRKLSQEERVGNIIFGGLDAIPVVGAVGKGVKAFKGTSELADLAKLLKFKEGMPGFNPNLGKNVVQSLKENNLLKNLKIQGWKTVDKINDADYFIKGLVAKGVDSVTPFAKGVEIMPDGSVARTGTNYSGKFQEAHDASKASIQSRISNLESGGVKGTGESGTPPRYGERKITDEEYEALRKKTPTAKIRKQVNKGHNKKIETEDQALPGKTFIGSLEADHIVSMDRIANMDGFGNLTEKQQLEVLNNPENFTGLSKSANTSKQSKSYEEWTHYKKGTPDEIEVSPDFRSKMITREKQLERILQKKIDDFNKE</sequence>
<gene>
    <name evidence="4" type="ORF">BTTOUR_21635</name>
</gene>
<dbReference type="AlphaFoldDB" id="A0ABD5I252"/>
<proteinExistence type="predicted"/>
<accession>A0ABD5I252</accession>
<evidence type="ECO:0000259" key="3">
    <source>
        <dbReference type="Pfam" id="PF14448"/>
    </source>
</evidence>
<dbReference type="PANTHER" id="PTHR34976">
    <property type="entry name" value="RIBONUCLEASE YQCG-RELATED"/>
    <property type="match status" value="1"/>
</dbReference>
<keyword evidence="2" id="KW-1133">Transmembrane helix</keyword>
<evidence type="ECO:0000256" key="2">
    <source>
        <dbReference type="SAM" id="Phobius"/>
    </source>
</evidence>
<evidence type="ECO:0000256" key="1">
    <source>
        <dbReference type="SAM" id="MobiDB-lite"/>
    </source>
</evidence>
<dbReference type="PANTHER" id="PTHR34976:SF2">
    <property type="entry name" value="TYPE VII SECRETION SYSTEM PROTEIN ESSD"/>
    <property type="match status" value="1"/>
</dbReference>
<evidence type="ECO:0000313" key="5">
    <source>
        <dbReference type="Proteomes" id="UP001272716"/>
    </source>
</evidence>